<feature type="compositionally biased region" description="Low complexity" evidence="1">
    <location>
        <begin position="23"/>
        <end position="32"/>
    </location>
</feature>
<keyword evidence="3" id="KW-1185">Reference proteome</keyword>
<reference evidence="2" key="1">
    <citation type="journal article" date="2023" name="Science">
        <title>Genome structures resolve the early diversification of teleost fishes.</title>
        <authorList>
            <person name="Parey E."/>
            <person name="Louis A."/>
            <person name="Montfort J."/>
            <person name="Bouchez O."/>
            <person name="Roques C."/>
            <person name="Iampietro C."/>
            <person name="Lluch J."/>
            <person name="Castinel A."/>
            <person name="Donnadieu C."/>
            <person name="Desvignes T."/>
            <person name="Floi Bucao C."/>
            <person name="Jouanno E."/>
            <person name="Wen M."/>
            <person name="Mejri S."/>
            <person name="Dirks R."/>
            <person name="Jansen H."/>
            <person name="Henkel C."/>
            <person name="Chen W.J."/>
            <person name="Zahm M."/>
            <person name="Cabau C."/>
            <person name="Klopp C."/>
            <person name="Thompson A.W."/>
            <person name="Robinson-Rechavi M."/>
            <person name="Braasch I."/>
            <person name="Lecointre G."/>
            <person name="Bobe J."/>
            <person name="Postlethwait J.H."/>
            <person name="Berthelot C."/>
            <person name="Roest Crollius H."/>
            <person name="Guiguen Y."/>
        </authorList>
    </citation>
    <scope>NUCLEOTIDE SEQUENCE</scope>
    <source>
        <strain evidence="2">WJC10195</strain>
    </source>
</reference>
<accession>A0A9Q1EBN3</accession>
<evidence type="ECO:0000313" key="2">
    <source>
        <dbReference type="EMBL" id="KAJ8335814.1"/>
    </source>
</evidence>
<sequence>MGSTIGAVFHRGGELSHREFLLPSKEPSSPSEAKVGQQRREDHEGLVQGASVRSFPEGSITGRARSVNLGRRSPGPAGASLQHFSPGLKPALERESNYTGRTTIPQRRVFPSPVSFIREPGRGGEAGAKRTSPYSRHPGWAAAAGGPGGRRRQSAGLGGTHVRQKDLLSNSRWTVKTRRPVRKYRDVEAPPESAKSEVDKPLQFNDDQSRGRRAGLLGDDGVNLNSFWTGGTPRAYRELSRSSQTAALSNPTATLSRATGVQVLRDSCLSSTAQRRQRREGGNRG</sequence>
<proteinExistence type="predicted"/>
<feature type="region of interest" description="Disordered" evidence="1">
    <location>
        <begin position="16"/>
        <end position="221"/>
    </location>
</feature>
<protein>
    <submittedName>
        <fullName evidence="2">Uncharacterized protein</fullName>
    </submittedName>
</protein>
<dbReference type="EMBL" id="JAINUF010000020">
    <property type="protein sequence ID" value="KAJ8335814.1"/>
    <property type="molecule type" value="Genomic_DNA"/>
</dbReference>
<evidence type="ECO:0000256" key="1">
    <source>
        <dbReference type="SAM" id="MobiDB-lite"/>
    </source>
</evidence>
<feature type="compositionally biased region" description="Basic and acidic residues" evidence="1">
    <location>
        <begin position="183"/>
        <end position="200"/>
    </location>
</feature>
<gene>
    <name evidence="2" type="ORF">SKAU_G00391560</name>
</gene>
<feature type="region of interest" description="Disordered" evidence="1">
    <location>
        <begin position="266"/>
        <end position="285"/>
    </location>
</feature>
<organism evidence="2 3">
    <name type="scientific">Synaphobranchus kaupii</name>
    <name type="common">Kaup's arrowtooth eel</name>
    <dbReference type="NCBI Taxonomy" id="118154"/>
    <lineage>
        <taxon>Eukaryota</taxon>
        <taxon>Metazoa</taxon>
        <taxon>Chordata</taxon>
        <taxon>Craniata</taxon>
        <taxon>Vertebrata</taxon>
        <taxon>Euteleostomi</taxon>
        <taxon>Actinopterygii</taxon>
        <taxon>Neopterygii</taxon>
        <taxon>Teleostei</taxon>
        <taxon>Anguilliformes</taxon>
        <taxon>Synaphobranchidae</taxon>
        <taxon>Synaphobranchus</taxon>
    </lineage>
</organism>
<evidence type="ECO:0000313" key="3">
    <source>
        <dbReference type="Proteomes" id="UP001152622"/>
    </source>
</evidence>
<dbReference type="AlphaFoldDB" id="A0A9Q1EBN3"/>
<dbReference type="Proteomes" id="UP001152622">
    <property type="component" value="Chromosome 20"/>
</dbReference>
<name>A0A9Q1EBN3_SYNKA</name>
<comment type="caution">
    <text evidence="2">The sequence shown here is derived from an EMBL/GenBank/DDBJ whole genome shotgun (WGS) entry which is preliminary data.</text>
</comment>